<name>A0A080M2F2_9PROT</name>
<comment type="function">
    <text evidence="1">Required for the transposition of the insertion element.</text>
</comment>
<comment type="caution">
    <text evidence="6">The sequence shown here is derived from an EMBL/GenBank/DDBJ whole genome shotgun (WGS) entry which is preliminary data.</text>
</comment>
<dbReference type="STRING" id="1453999.AW06_003505"/>
<reference evidence="6" key="1">
    <citation type="submission" date="2014-02" db="EMBL/GenBank/DDBJ databases">
        <title>Expanding our view of genomic diversity in Candidatus Accumulibacter clades.</title>
        <authorList>
            <person name="Skennerton C.T."/>
            <person name="Barr J.J."/>
            <person name="Slater F.R."/>
            <person name="Bond P.L."/>
            <person name="Tyson G.W."/>
        </authorList>
    </citation>
    <scope>NUCLEOTIDE SEQUENCE [LARGE SCALE GENOMIC DNA]</scope>
</reference>
<dbReference type="Proteomes" id="UP000021315">
    <property type="component" value="Unassembled WGS sequence"/>
</dbReference>
<keyword evidence="5" id="KW-0233">DNA recombination</keyword>
<keyword evidence="3" id="KW-0815">Transposition</keyword>
<keyword evidence="4" id="KW-0238">DNA-binding</keyword>
<dbReference type="Pfam" id="PF00872">
    <property type="entry name" value="Transposase_mut"/>
    <property type="match status" value="1"/>
</dbReference>
<gene>
    <name evidence="6" type="ORF">AW06_003505</name>
</gene>
<evidence type="ECO:0000256" key="2">
    <source>
        <dbReference type="ARBA" id="ARBA00010961"/>
    </source>
</evidence>
<dbReference type="EMBL" id="JDST02000086">
    <property type="protein sequence ID" value="KFB75452.1"/>
    <property type="molecule type" value="Genomic_DNA"/>
</dbReference>
<evidence type="ECO:0000256" key="5">
    <source>
        <dbReference type="ARBA" id="ARBA00023172"/>
    </source>
</evidence>
<protein>
    <submittedName>
        <fullName evidence="6">Transposase, Mutator family</fullName>
    </submittedName>
</protein>
<dbReference type="GO" id="GO:0006313">
    <property type="term" value="P:DNA transposition"/>
    <property type="evidence" value="ECO:0007669"/>
    <property type="project" value="InterPro"/>
</dbReference>
<organism evidence="6 7">
    <name type="scientific">Candidatus Accumulibacter cognatus</name>
    <dbReference type="NCBI Taxonomy" id="2954383"/>
    <lineage>
        <taxon>Bacteria</taxon>
        <taxon>Pseudomonadati</taxon>
        <taxon>Pseudomonadota</taxon>
        <taxon>Betaproteobacteria</taxon>
        <taxon>Candidatus Accumulibacter</taxon>
    </lineage>
</organism>
<evidence type="ECO:0000256" key="1">
    <source>
        <dbReference type="ARBA" id="ARBA00002190"/>
    </source>
</evidence>
<dbReference type="GO" id="GO:0003677">
    <property type="term" value="F:DNA binding"/>
    <property type="evidence" value="ECO:0007669"/>
    <property type="project" value="UniProtKB-KW"/>
</dbReference>
<evidence type="ECO:0000313" key="6">
    <source>
        <dbReference type="EMBL" id="KFB75452.1"/>
    </source>
</evidence>
<evidence type="ECO:0000256" key="4">
    <source>
        <dbReference type="ARBA" id="ARBA00023125"/>
    </source>
</evidence>
<sequence length="37" mass="4324">MFVVSDEHGGLTQAIVKHFQGVTWQRCQVHLMRKLRS</sequence>
<dbReference type="AlphaFoldDB" id="A0A080M2F2"/>
<comment type="similarity">
    <text evidence="2">Belongs to the transposase mutator family.</text>
</comment>
<proteinExistence type="inferred from homology"/>
<evidence type="ECO:0000313" key="7">
    <source>
        <dbReference type="Proteomes" id="UP000021315"/>
    </source>
</evidence>
<accession>A0A080M2F2</accession>
<dbReference type="InterPro" id="IPR001207">
    <property type="entry name" value="Transposase_mutator"/>
</dbReference>
<evidence type="ECO:0000256" key="3">
    <source>
        <dbReference type="ARBA" id="ARBA00022578"/>
    </source>
</evidence>
<dbReference type="GO" id="GO:0004803">
    <property type="term" value="F:transposase activity"/>
    <property type="evidence" value="ECO:0007669"/>
    <property type="project" value="InterPro"/>
</dbReference>
<keyword evidence="7" id="KW-1185">Reference proteome</keyword>